<dbReference type="InterPro" id="IPR028889">
    <property type="entry name" value="USP"/>
</dbReference>
<feature type="transmembrane region" description="Helical" evidence="9">
    <location>
        <begin position="20"/>
        <end position="39"/>
    </location>
</feature>
<reference evidence="11 12" key="1">
    <citation type="journal article" date="2023" name="Life. Sci Alliance">
        <title>Evolutionary insights into 3D genome organization and epigenetic landscape of Vigna mungo.</title>
        <authorList>
            <person name="Junaid A."/>
            <person name="Singh B."/>
            <person name="Bhatia S."/>
        </authorList>
    </citation>
    <scope>NUCLEOTIDE SEQUENCE [LARGE SCALE GENOMIC DNA]</scope>
    <source>
        <strain evidence="11">Urdbean</strain>
    </source>
</reference>
<keyword evidence="9" id="KW-1133">Transmembrane helix</keyword>
<accession>A0AAQ3MFQ9</accession>
<evidence type="ECO:0000256" key="5">
    <source>
        <dbReference type="ARBA" id="ARBA00022786"/>
    </source>
</evidence>
<dbReference type="InterPro" id="IPR029346">
    <property type="entry name" value="USP_C"/>
</dbReference>
<dbReference type="EMBL" id="CP144690">
    <property type="protein sequence ID" value="WVY90369.1"/>
    <property type="molecule type" value="Genomic_DNA"/>
</dbReference>
<dbReference type="PROSITE" id="PS00973">
    <property type="entry name" value="USP_2"/>
    <property type="match status" value="1"/>
</dbReference>
<evidence type="ECO:0000256" key="8">
    <source>
        <dbReference type="SAM" id="Coils"/>
    </source>
</evidence>
<organism evidence="11 12">
    <name type="scientific">Vigna mungo</name>
    <name type="common">Black gram</name>
    <name type="synonym">Phaseolus mungo</name>
    <dbReference type="NCBI Taxonomy" id="3915"/>
    <lineage>
        <taxon>Eukaryota</taxon>
        <taxon>Viridiplantae</taxon>
        <taxon>Streptophyta</taxon>
        <taxon>Embryophyta</taxon>
        <taxon>Tracheophyta</taxon>
        <taxon>Spermatophyta</taxon>
        <taxon>Magnoliopsida</taxon>
        <taxon>eudicotyledons</taxon>
        <taxon>Gunneridae</taxon>
        <taxon>Pentapetalae</taxon>
        <taxon>rosids</taxon>
        <taxon>fabids</taxon>
        <taxon>Fabales</taxon>
        <taxon>Fabaceae</taxon>
        <taxon>Papilionoideae</taxon>
        <taxon>50 kb inversion clade</taxon>
        <taxon>NPAAA clade</taxon>
        <taxon>indigoferoid/millettioid clade</taxon>
        <taxon>Phaseoleae</taxon>
        <taxon>Vigna</taxon>
    </lineage>
</organism>
<evidence type="ECO:0000313" key="12">
    <source>
        <dbReference type="Proteomes" id="UP001374535"/>
    </source>
</evidence>
<keyword evidence="4" id="KW-0645">Protease</keyword>
<dbReference type="Pfam" id="PF14533">
    <property type="entry name" value="USP7_C2"/>
    <property type="match status" value="1"/>
</dbReference>
<dbReference type="GO" id="GO:0005829">
    <property type="term" value="C:cytosol"/>
    <property type="evidence" value="ECO:0007669"/>
    <property type="project" value="TreeGrafter"/>
</dbReference>
<dbReference type="InterPro" id="IPR024729">
    <property type="entry name" value="USP7_ICP0-binding_dom"/>
</dbReference>
<dbReference type="CDD" id="cd02659">
    <property type="entry name" value="peptidase_C19C"/>
    <property type="match status" value="1"/>
</dbReference>
<dbReference type="FunFam" id="3.10.20.90:FF:000050">
    <property type="entry name" value="Ubiquitin carboxyl-terminal hydrolase 13"/>
    <property type="match status" value="1"/>
</dbReference>
<dbReference type="Proteomes" id="UP001374535">
    <property type="component" value="Chromosome 11"/>
</dbReference>
<evidence type="ECO:0000256" key="7">
    <source>
        <dbReference type="ARBA" id="ARBA00022807"/>
    </source>
</evidence>
<dbReference type="GO" id="GO:0006508">
    <property type="term" value="P:proteolysis"/>
    <property type="evidence" value="ECO:0007669"/>
    <property type="project" value="UniProtKB-KW"/>
</dbReference>
<dbReference type="PANTHER" id="PTHR24006:SF942">
    <property type="entry name" value="UBIQUITIN C-TERMINAL HYDROLASE 12"/>
    <property type="match status" value="1"/>
</dbReference>
<dbReference type="PANTHER" id="PTHR24006">
    <property type="entry name" value="UBIQUITIN CARBOXYL-TERMINAL HYDROLASE"/>
    <property type="match status" value="1"/>
</dbReference>
<dbReference type="GO" id="GO:0004843">
    <property type="term" value="F:cysteine-type deubiquitinase activity"/>
    <property type="evidence" value="ECO:0007669"/>
    <property type="project" value="UniProtKB-EC"/>
</dbReference>
<dbReference type="PROSITE" id="PS50235">
    <property type="entry name" value="USP_3"/>
    <property type="match status" value="1"/>
</dbReference>
<dbReference type="FunFam" id="3.90.70.10:FF:000044">
    <property type="entry name" value="Ubiquitin carboxyl-terminal hydrolase 13"/>
    <property type="match status" value="1"/>
</dbReference>
<evidence type="ECO:0000256" key="1">
    <source>
        <dbReference type="ARBA" id="ARBA00000707"/>
    </source>
</evidence>
<feature type="domain" description="USP" evidence="10">
    <location>
        <begin position="119"/>
        <end position="435"/>
    </location>
</feature>
<dbReference type="CDD" id="cd00121">
    <property type="entry name" value="MATH"/>
    <property type="match status" value="1"/>
</dbReference>
<keyword evidence="8" id="KW-0175">Coiled coil</keyword>
<feature type="coiled-coil region" evidence="8">
    <location>
        <begin position="444"/>
        <end position="475"/>
    </location>
</feature>
<dbReference type="Pfam" id="PF12436">
    <property type="entry name" value="USP7_ICP0_bdg"/>
    <property type="match status" value="1"/>
</dbReference>
<dbReference type="AlphaFoldDB" id="A0AAQ3MFQ9"/>
<comment type="similarity">
    <text evidence="2">Belongs to the peptidase C19 family.</text>
</comment>
<evidence type="ECO:0000256" key="4">
    <source>
        <dbReference type="ARBA" id="ARBA00022670"/>
    </source>
</evidence>
<keyword evidence="6" id="KW-0378">Hydrolase</keyword>
<comment type="catalytic activity">
    <reaction evidence="1">
        <text>Thiol-dependent hydrolysis of ester, thioester, amide, peptide and isopeptide bonds formed by the C-terminal Gly of ubiquitin (a 76-residue protein attached to proteins as an intracellular targeting signal).</text>
        <dbReference type="EC" id="3.4.19.12"/>
    </reaction>
</comment>
<dbReference type="InterPro" id="IPR038765">
    <property type="entry name" value="Papain-like_cys_pep_sf"/>
</dbReference>
<keyword evidence="12" id="KW-1185">Reference proteome</keyword>
<feature type="transmembrane region" description="Helical" evidence="9">
    <location>
        <begin position="46"/>
        <end position="66"/>
    </location>
</feature>
<dbReference type="GO" id="GO:0031647">
    <property type="term" value="P:regulation of protein stability"/>
    <property type="evidence" value="ECO:0007669"/>
    <property type="project" value="TreeGrafter"/>
</dbReference>
<dbReference type="InterPro" id="IPR050164">
    <property type="entry name" value="Peptidase_C19"/>
</dbReference>
<dbReference type="Gene3D" id="3.90.70.10">
    <property type="entry name" value="Cysteine proteinases"/>
    <property type="match status" value="1"/>
</dbReference>
<proteinExistence type="inferred from homology"/>
<keyword evidence="7" id="KW-0788">Thiol protease</keyword>
<keyword evidence="9" id="KW-0472">Membrane</keyword>
<dbReference type="InterPro" id="IPR002083">
    <property type="entry name" value="MATH/TRAF_dom"/>
</dbReference>
<evidence type="ECO:0000256" key="3">
    <source>
        <dbReference type="ARBA" id="ARBA00012759"/>
    </source>
</evidence>
<dbReference type="EC" id="3.4.19.12" evidence="3"/>
<keyword evidence="9" id="KW-0812">Transmembrane</keyword>
<keyword evidence="5" id="KW-0833">Ubl conjugation pathway</keyword>
<dbReference type="Gene3D" id="3.10.20.90">
    <property type="entry name" value="Phosphatidylinositol 3-kinase Catalytic Subunit, Chain A, domain 1"/>
    <property type="match status" value="2"/>
</dbReference>
<sequence length="1047" mass="122482">MTVMTPAPIDVRLLPLLRNSPVLFFAASFTRAFSISLLVSRFCLICLHDFVLFVLLVNGVNLIVVWSEGWQQEDEEMLVPHTDLAENNHQPMEVVAQPDAANTVESQPVEDPSSTRFTWKIDNFSRMNSKKLYSEIFAVYHMPTTENDMPSASIPLALQSLFYKLQYSDTSVATKELTKSFGWDTYDSFMQHDVQELNRVLSEKLEDKMKGTVVEGTIQKLFEGHHMNYIECINVDYKSTRKESFYDLQLDVKGCPDVYASFDKYVEVERLEGDNKYHAEQYGLQDAKKGVLFIDFPPVLQLQLKRFEYDFMRDTMVKINDRYEFPMQLDLDRENGKYLSPEADRNVRNLYTLHSVLVHSGGVHGGHYYAFIRPTLSEQWYKFDDERVTKEDTKRALEEQYGGEEELPQTNPGFNNTPFKFTKYSNAYMLVYIREADKDKVICNVDEKDIAEHLRERLKKEQEEKEHKKKEKAEAHLYTIIKVARDEDLAEQIGKDIYFDLVDHDKDEVAKEFNIPVQFQRFWLWAKRQNHTYRPNRPLTPMEEAQSVGQLREVSNKVHNAELKLFLEVELGLDLRPIAPPDKTKDDILLFFKLYDPEKEELRYVGRLFVKNTGKPLEILTKLNKMAGYDPDEEIGLYEEIKFEPNVMCEPIDKKLTFRASQLEDGDIICFQKAPAIYNEEHVRYPDVPSYLEYVHNRQVVHFRSLDKPKEDDFCLEMSRLYKYDDVVERVAQQLGLDDPSIIRLTPHNCYSQQPKPQPVKYRGVEHLSEMLVHYNQTSDILYYEVLDIPLPELQGLKTLKVAFHHATKDEVVIHTIRLPKQSTVGDVLDDLKTKVELSSPEAELRLLEVFYHKIYKVFPPNEKIENINDQYWTLRAEEIPEEEKNLGPHDRLIHVYHFTKDTAQNQMQIQNFGEPFFLVIREGETLTEIKVRIQKKLQVPDDEFAKWKFAFFSLGRPEYLQDSDIVSSRFQRRDVYGAWEQYLGLEHTDNAPKRSYAVNQGNSKRLLCIGQLVRSAIQMVSADFILKLWYVILSVKRSDIALNTIC</sequence>
<dbReference type="SUPFAM" id="SSF54001">
    <property type="entry name" value="Cysteine proteinases"/>
    <property type="match status" value="1"/>
</dbReference>
<dbReference type="Pfam" id="PF00443">
    <property type="entry name" value="UCH"/>
    <property type="match status" value="1"/>
</dbReference>
<evidence type="ECO:0000256" key="6">
    <source>
        <dbReference type="ARBA" id="ARBA00022801"/>
    </source>
</evidence>
<evidence type="ECO:0000256" key="2">
    <source>
        <dbReference type="ARBA" id="ARBA00009085"/>
    </source>
</evidence>
<dbReference type="GO" id="GO:0005634">
    <property type="term" value="C:nucleus"/>
    <property type="evidence" value="ECO:0007669"/>
    <property type="project" value="UniProtKB-ARBA"/>
</dbReference>
<dbReference type="InterPro" id="IPR018200">
    <property type="entry name" value="USP_CS"/>
</dbReference>
<evidence type="ECO:0000256" key="9">
    <source>
        <dbReference type="SAM" id="Phobius"/>
    </source>
</evidence>
<name>A0AAQ3MFQ9_VIGMU</name>
<protein>
    <recommendedName>
        <fullName evidence="3">ubiquitinyl hydrolase 1</fullName>
        <ecNumber evidence="3">3.4.19.12</ecNumber>
    </recommendedName>
</protein>
<dbReference type="InterPro" id="IPR001394">
    <property type="entry name" value="Peptidase_C19_UCH"/>
</dbReference>
<dbReference type="GO" id="GO:0016579">
    <property type="term" value="P:protein deubiquitination"/>
    <property type="evidence" value="ECO:0007669"/>
    <property type="project" value="InterPro"/>
</dbReference>
<evidence type="ECO:0000259" key="10">
    <source>
        <dbReference type="PROSITE" id="PS50235"/>
    </source>
</evidence>
<gene>
    <name evidence="11" type="ORF">V8G54_035883</name>
</gene>
<dbReference type="FunFam" id="3.10.20.90:FF:000034">
    <property type="entry name" value="Ubiquitin carboxyl-terminal hydrolase 13"/>
    <property type="match status" value="1"/>
</dbReference>
<evidence type="ECO:0000313" key="11">
    <source>
        <dbReference type="EMBL" id="WVY90369.1"/>
    </source>
</evidence>